<dbReference type="Pfam" id="PF14322">
    <property type="entry name" value="SusD-like_3"/>
    <property type="match status" value="1"/>
</dbReference>
<gene>
    <name evidence="2" type="ORF">SY85_22830</name>
</gene>
<dbReference type="OrthoDB" id="1147023at2"/>
<dbReference type="GO" id="GO:0009279">
    <property type="term" value="C:cell outer membrane"/>
    <property type="evidence" value="ECO:0007669"/>
    <property type="project" value="UniProtKB-SubCell"/>
</dbReference>
<feature type="domain" description="SusD-like N-terminal" evidence="1">
    <location>
        <begin position="24"/>
        <end position="230"/>
    </location>
</feature>
<dbReference type="AlphaFoldDB" id="A0A172U1J0"/>
<proteinExistence type="predicted"/>
<dbReference type="KEGG" id="fla:SY85_22830"/>
<dbReference type="InterPro" id="IPR011990">
    <property type="entry name" value="TPR-like_helical_dom_sf"/>
</dbReference>
<evidence type="ECO:0000259" key="1">
    <source>
        <dbReference type="Pfam" id="PF14322"/>
    </source>
</evidence>
<accession>A0A172U1J0</accession>
<reference evidence="2 3" key="2">
    <citation type="journal article" date="2016" name="Int. J. Syst. Evol. Microbiol.">
        <title>Flavisolibacter tropicus sp. nov., isolated from tropical soil.</title>
        <authorList>
            <person name="Lee J.J."/>
            <person name="Kang M.S."/>
            <person name="Kim G.S."/>
            <person name="Lee C.S."/>
            <person name="Lim S."/>
            <person name="Lee J."/>
            <person name="Roh S.H."/>
            <person name="Kang H."/>
            <person name="Ha J.M."/>
            <person name="Bae S."/>
            <person name="Jung H.Y."/>
            <person name="Kim M.K."/>
        </authorList>
    </citation>
    <scope>NUCLEOTIDE SEQUENCE [LARGE SCALE GENOMIC DNA]</scope>
    <source>
        <strain evidence="2 3">LCS9</strain>
    </source>
</reference>
<protein>
    <recommendedName>
        <fullName evidence="1">SusD-like N-terminal domain-containing protein</fullName>
    </recommendedName>
</protein>
<dbReference type="EMBL" id="CP011390">
    <property type="protein sequence ID" value="ANE52893.1"/>
    <property type="molecule type" value="Genomic_DNA"/>
</dbReference>
<dbReference type="Proteomes" id="UP000077177">
    <property type="component" value="Chromosome"/>
</dbReference>
<keyword evidence="3" id="KW-1185">Reference proteome</keyword>
<dbReference type="SUPFAM" id="SSF48452">
    <property type="entry name" value="TPR-like"/>
    <property type="match status" value="1"/>
</dbReference>
<reference evidence="3" key="1">
    <citation type="submission" date="2015-01" db="EMBL/GenBank/DDBJ databases">
        <title>Flavisolibacter sp./LCS9/ whole genome sequencing.</title>
        <authorList>
            <person name="Kim M.K."/>
            <person name="Srinivasan S."/>
            <person name="Lee J.-J."/>
        </authorList>
    </citation>
    <scope>NUCLEOTIDE SEQUENCE [LARGE SCALE GENOMIC DNA]</scope>
    <source>
        <strain evidence="3">LCS9</strain>
    </source>
</reference>
<evidence type="ECO:0000313" key="2">
    <source>
        <dbReference type="EMBL" id="ANE52893.1"/>
    </source>
</evidence>
<dbReference type="RefSeq" id="WP_066408163.1">
    <property type="nucleotide sequence ID" value="NZ_CP011390.1"/>
</dbReference>
<evidence type="ECO:0000313" key="3">
    <source>
        <dbReference type="Proteomes" id="UP000077177"/>
    </source>
</evidence>
<name>A0A172U1J0_9BACT</name>
<dbReference type="InterPro" id="IPR033985">
    <property type="entry name" value="SusD-like_N"/>
</dbReference>
<dbReference type="STRING" id="1492898.SY85_22830"/>
<dbReference type="Gene3D" id="1.25.40.390">
    <property type="match status" value="1"/>
</dbReference>
<sequence length="490" mass="54853">MKNRVIRNITYTVAGIVVLSSCNKFLEKEPDNRATLNTPEKVSQLLGTAYPGANYIPFIETSTDNVGDIGFGDAGSADLTTANADAYFFRDTRSISEDSPEFYWFACYKAIAACNQALETIGVQTDQAAYQAQRAEALVARAYSHFMLVNIFSKFYDPATAASDPGIPYVTVPEKNFIKQYSRGTVASVYEMIEKDLLAGLPYINDNAYTVPKYHFNRAAANAFAARFYLYKKEYDKVLVYAGQAVPNNNFLPNLRPWNTEYSAIGLNDIAPRYAKATENANLLLAETNSYWFRTNVAARYAMTPEIRNQILRTVPVTGGSWAMPTGSYTDNHFVVPKISEYFVKVSVNAEIGNGYVMVPLFTVEEVLFNMAEAYTQKGQFSSAISLLNTYLSTRIKGYSAASHTLTEDKIRNYYGIADVQLGLLATILAYKRTEFIHEGLRWFDLLRYKAPVTHRTTTGETYTLAPNDLRRVFQIPATAKQSGVEQNPR</sequence>
<dbReference type="PATRIC" id="fig|1492898.3.peg.4951"/>
<organism evidence="2 3">
    <name type="scientific">Flavisolibacter tropicus</name>
    <dbReference type="NCBI Taxonomy" id="1492898"/>
    <lineage>
        <taxon>Bacteria</taxon>
        <taxon>Pseudomonadati</taxon>
        <taxon>Bacteroidota</taxon>
        <taxon>Chitinophagia</taxon>
        <taxon>Chitinophagales</taxon>
        <taxon>Chitinophagaceae</taxon>
        <taxon>Flavisolibacter</taxon>
    </lineage>
</organism>
<dbReference type="PROSITE" id="PS51257">
    <property type="entry name" value="PROKAR_LIPOPROTEIN"/>
    <property type="match status" value="1"/>
</dbReference>